<comment type="subcellular location">
    <subcellularLocation>
        <location evidence="1">Membrane</location>
    </subcellularLocation>
</comment>
<protein>
    <submittedName>
        <fullName evidence="9">1-acyl-sn-glycerol-3-phosphate acyltransferase</fullName>
        <ecNumber evidence="9">2.3.1.51</ecNumber>
    </submittedName>
</protein>
<evidence type="ECO:0000313" key="10">
    <source>
        <dbReference type="Proteomes" id="UP001549047"/>
    </source>
</evidence>
<dbReference type="SUPFAM" id="SSF69593">
    <property type="entry name" value="Glycerol-3-phosphate (1)-acyltransferase"/>
    <property type="match status" value="1"/>
</dbReference>
<dbReference type="PANTHER" id="PTHR23063">
    <property type="entry name" value="PHOSPHOLIPID ACYLTRANSFERASE"/>
    <property type="match status" value="1"/>
</dbReference>
<dbReference type="SMART" id="SM00563">
    <property type="entry name" value="PlsC"/>
    <property type="match status" value="1"/>
</dbReference>
<dbReference type="PANTHER" id="PTHR23063:SF52">
    <property type="entry name" value="LYSOPHOSPHATIDYLCHOLINE ACYLTRANSFERASE"/>
    <property type="match status" value="1"/>
</dbReference>
<comment type="caution">
    <text evidence="9">The sequence shown here is derived from an EMBL/GenBank/DDBJ whole genome shotgun (WGS) entry which is preliminary data.</text>
</comment>
<name>A0ABV2J0I5_9HYPH</name>
<accession>A0ABV2J0I5</accession>
<keyword evidence="2 9" id="KW-0808">Transferase</keyword>
<evidence type="ECO:0000256" key="6">
    <source>
        <dbReference type="ARBA" id="ARBA00023136"/>
    </source>
</evidence>
<dbReference type="CDD" id="cd07989">
    <property type="entry name" value="LPLAT_AGPAT-like"/>
    <property type="match status" value="1"/>
</dbReference>
<feature type="domain" description="Phospholipid/glycerol acyltransferase" evidence="8">
    <location>
        <begin position="67"/>
        <end position="186"/>
    </location>
</feature>
<keyword evidence="7 9" id="KW-0012">Acyltransferase</keyword>
<evidence type="ECO:0000313" key="9">
    <source>
        <dbReference type="EMBL" id="MET3613434.1"/>
    </source>
</evidence>
<evidence type="ECO:0000256" key="2">
    <source>
        <dbReference type="ARBA" id="ARBA00022679"/>
    </source>
</evidence>
<proteinExistence type="predicted"/>
<evidence type="ECO:0000256" key="1">
    <source>
        <dbReference type="ARBA" id="ARBA00004370"/>
    </source>
</evidence>
<dbReference type="Pfam" id="PF01553">
    <property type="entry name" value="Acyltransferase"/>
    <property type="match status" value="1"/>
</dbReference>
<evidence type="ECO:0000256" key="5">
    <source>
        <dbReference type="ARBA" id="ARBA00023098"/>
    </source>
</evidence>
<dbReference type="Proteomes" id="UP001549047">
    <property type="component" value="Unassembled WGS sequence"/>
</dbReference>
<organism evidence="9 10">
    <name type="scientific">Rhizobium aquaticum</name>
    <dbReference type="NCBI Taxonomy" id="1549636"/>
    <lineage>
        <taxon>Bacteria</taxon>
        <taxon>Pseudomonadati</taxon>
        <taxon>Pseudomonadota</taxon>
        <taxon>Alphaproteobacteria</taxon>
        <taxon>Hyphomicrobiales</taxon>
        <taxon>Rhizobiaceae</taxon>
        <taxon>Rhizobium/Agrobacterium group</taxon>
        <taxon>Rhizobium</taxon>
    </lineage>
</organism>
<gene>
    <name evidence="9" type="ORF">ABID16_001763</name>
</gene>
<sequence>MMTGLRIAALLAVVVIVTLFMAPLQILALRFDWHLRRKLPGIWHRIACHFLGLRIHVNGAPASGRPLMIAANHSSWLDILALSAVADVVFIAKSEVKTWPIFNTLARLQATIFVEREERRKTGDQVNEIGARLAGGEIVVLFPEGTTSDGNRLLPVKTSLFGAASAALPASPEGVVLIQPVAVAYTRAHGLPLGRFHRAIAAWPGDTELMPHLSRVLKMGSIEAEVTFCDPIVYSASSNRKAVSRAVEEEIANALHASLRSPA</sequence>
<dbReference type="InterPro" id="IPR002123">
    <property type="entry name" value="Plipid/glycerol_acylTrfase"/>
</dbReference>
<evidence type="ECO:0000256" key="4">
    <source>
        <dbReference type="ARBA" id="ARBA00022989"/>
    </source>
</evidence>
<keyword evidence="4" id="KW-1133">Transmembrane helix</keyword>
<evidence type="ECO:0000256" key="7">
    <source>
        <dbReference type="ARBA" id="ARBA00023315"/>
    </source>
</evidence>
<evidence type="ECO:0000259" key="8">
    <source>
        <dbReference type="SMART" id="SM00563"/>
    </source>
</evidence>
<keyword evidence="10" id="KW-1185">Reference proteome</keyword>
<evidence type="ECO:0000256" key="3">
    <source>
        <dbReference type="ARBA" id="ARBA00022692"/>
    </source>
</evidence>
<dbReference type="GO" id="GO:0003841">
    <property type="term" value="F:1-acylglycerol-3-phosphate O-acyltransferase activity"/>
    <property type="evidence" value="ECO:0007669"/>
    <property type="project" value="UniProtKB-EC"/>
</dbReference>
<keyword evidence="6" id="KW-0472">Membrane</keyword>
<dbReference type="EC" id="2.3.1.51" evidence="9"/>
<keyword evidence="3" id="KW-0812">Transmembrane</keyword>
<reference evidence="9 10" key="1">
    <citation type="submission" date="2024-06" db="EMBL/GenBank/DDBJ databases">
        <title>Genomic Encyclopedia of Type Strains, Phase IV (KMG-IV): sequencing the most valuable type-strain genomes for metagenomic binning, comparative biology and taxonomic classification.</title>
        <authorList>
            <person name="Goeker M."/>
        </authorList>
    </citation>
    <scope>NUCLEOTIDE SEQUENCE [LARGE SCALE GENOMIC DNA]</scope>
    <source>
        <strain evidence="9 10">DSM 29780</strain>
    </source>
</reference>
<dbReference type="EMBL" id="JBEPMB010000002">
    <property type="protein sequence ID" value="MET3613434.1"/>
    <property type="molecule type" value="Genomic_DNA"/>
</dbReference>
<keyword evidence="5" id="KW-0443">Lipid metabolism</keyword>